<sequence length="48" mass="5464">MDERSSVGVAHRRHRHLGMLKQKKLNKGLFGIFVVRSLLKQPIPSAIL</sequence>
<proteinExistence type="predicted"/>
<dbReference type="Proteomes" id="UP001199525">
    <property type="component" value="Unassembled WGS sequence"/>
</dbReference>
<reference evidence="1 2" key="1">
    <citation type="journal article" date="2021" name="Microorganisms">
        <title>Genome Evolution of Filamentous Cyanobacterium Nostoc Species: From Facultative Symbiosis to Free Living.</title>
        <authorList>
            <person name="Huo D."/>
            <person name="Li H."/>
            <person name="Cai F."/>
            <person name="Guo X."/>
            <person name="Qiao Z."/>
            <person name="Wang W."/>
            <person name="Yu G."/>
            <person name="Li R."/>
        </authorList>
    </citation>
    <scope>NUCLEOTIDE SEQUENCE [LARGE SCALE GENOMIC DNA]</scope>
    <source>
        <strain evidence="1 2">CHAB 5714</strain>
    </source>
</reference>
<evidence type="ECO:0000313" key="2">
    <source>
        <dbReference type="Proteomes" id="UP001199525"/>
    </source>
</evidence>
<accession>A0ABS8I935</accession>
<gene>
    <name evidence="1" type="ORF">LC586_13470</name>
</gene>
<comment type="caution">
    <text evidence="1">The sequence shown here is derived from an EMBL/GenBank/DDBJ whole genome shotgun (WGS) entry which is preliminary data.</text>
</comment>
<keyword evidence="2" id="KW-1185">Reference proteome</keyword>
<evidence type="ECO:0000313" key="1">
    <source>
        <dbReference type="EMBL" id="MCC5600209.1"/>
    </source>
</evidence>
<dbReference type="RefSeq" id="WP_229485294.1">
    <property type="nucleotide sequence ID" value="NZ_JAIVFQ010000016.1"/>
</dbReference>
<dbReference type="EMBL" id="JAIVFQ010000016">
    <property type="protein sequence ID" value="MCC5600209.1"/>
    <property type="molecule type" value="Genomic_DNA"/>
</dbReference>
<name>A0ABS8I935_9NOSO</name>
<organism evidence="1 2">
    <name type="scientific">Nostoc favosum CHAB5714</name>
    <dbReference type="NCBI Taxonomy" id="2780399"/>
    <lineage>
        <taxon>Bacteria</taxon>
        <taxon>Bacillati</taxon>
        <taxon>Cyanobacteriota</taxon>
        <taxon>Cyanophyceae</taxon>
        <taxon>Nostocales</taxon>
        <taxon>Nostocaceae</taxon>
        <taxon>Nostoc</taxon>
        <taxon>Nostoc favosum</taxon>
    </lineage>
</organism>
<protein>
    <submittedName>
        <fullName evidence="1">Uncharacterized protein</fullName>
    </submittedName>
</protein>